<dbReference type="GO" id="GO:0003700">
    <property type="term" value="F:DNA-binding transcription factor activity"/>
    <property type="evidence" value="ECO:0007669"/>
    <property type="project" value="InterPro"/>
</dbReference>
<organism evidence="6 7">
    <name type="scientific">Chitinophaga niastensis</name>
    <dbReference type="NCBI Taxonomy" id="536980"/>
    <lineage>
        <taxon>Bacteria</taxon>
        <taxon>Pseudomonadati</taxon>
        <taxon>Bacteroidota</taxon>
        <taxon>Chitinophagia</taxon>
        <taxon>Chitinophagales</taxon>
        <taxon>Chitinophagaceae</taxon>
        <taxon>Chitinophaga</taxon>
    </lineage>
</organism>
<dbReference type="Gene3D" id="1.10.10.60">
    <property type="entry name" value="Homeodomain-like"/>
    <property type="match status" value="2"/>
</dbReference>
<dbReference type="AlphaFoldDB" id="A0A2P8HLT4"/>
<proteinExistence type="predicted"/>
<dbReference type="PANTHER" id="PTHR43280">
    <property type="entry name" value="ARAC-FAMILY TRANSCRIPTIONAL REGULATOR"/>
    <property type="match status" value="1"/>
</dbReference>
<evidence type="ECO:0000313" key="7">
    <source>
        <dbReference type="Proteomes" id="UP000240971"/>
    </source>
</evidence>
<accession>A0A2P8HLT4</accession>
<feature type="transmembrane region" description="Helical" evidence="4">
    <location>
        <begin position="170"/>
        <end position="191"/>
    </location>
</feature>
<feature type="transmembrane region" description="Helical" evidence="4">
    <location>
        <begin position="35"/>
        <end position="60"/>
    </location>
</feature>
<dbReference type="OrthoDB" id="6283866at2"/>
<dbReference type="Proteomes" id="UP000240971">
    <property type="component" value="Unassembled WGS sequence"/>
</dbReference>
<feature type="transmembrane region" description="Helical" evidence="4">
    <location>
        <begin position="6"/>
        <end position="28"/>
    </location>
</feature>
<comment type="caution">
    <text evidence="6">The sequence shown here is derived from an EMBL/GenBank/DDBJ whole genome shotgun (WGS) entry which is preliminary data.</text>
</comment>
<keyword evidence="4" id="KW-0812">Transmembrane</keyword>
<dbReference type="RefSeq" id="WP_106527649.1">
    <property type="nucleotide sequence ID" value="NZ_PYAW01000002.1"/>
</dbReference>
<keyword evidence="4" id="KW-1133">Transmembrane helix</keyword>
<gene>
    <name evidence="6" type="ORF">CLV51_10215</name>
</gene>
<keyword evidence="3" id="KW-0804">Transcription</keyword>
<evidence type="ECO:0000256" key="4">
    <source>
        <dbReference type="SAM" id="Phobius"/>
    </source>
</evidence>
<dbReference type="SMART" id="SM00342">
    <property type="entry name" value="HTH_ARAC"/>
    <property type="match status" value="1"/>
</dbReference>
<reference evidence="6 7" key="1">
    <citation type="submission" date="2018-03" db="EMBL/GenBank/DDBJ databases">
        <title>Genomic Encyclopedia of Archaeal and Bacterial Type Strains, Phase II (KMG-II): from individual species to whole genera.</title>
        <authorList>
            <person name="Goeker M."/>
        </authorList>
    </citation>
    <scope>NUCLEOTIDE SEQUENCE [LARGE SCALE GENOMIC DNA]</scope>
    <source>
        <strain evidence="6 7">DSM 24859</strain>
    </source>
</reference>
<feature type="transmembrane region" description="Helical" evidence="4">
    <location>
        <begin position="197"/>
        <end position="218"/>
    </location>
</feature>
<dbReference type="InterPro" id="IPR018062">
    <property type="entry name" value="HTH_AraC-typ_CS"/>
</dbReference>
<dbReference type="EMBL" id="PYAW01000002">
    <property type="protein sequence ID" value="PSL47170.1"/>
    <property type="molecule type" value="Genomic_DNA"/>
</dbReference>
<evidence type="ECO:0000256" key="3">
    <source>
        <dbReference type="ARBA" id="ARBA00023163"/>
    </source>
</evidence>
<name>A0A2P8HLT4_CHINA</name>
<evidence type="ECO:0000256" key="2">
    <source>
        <dbReference type="ARBA" id="ARBA00023125"/>
    </source>
</evidence>
<dbReference type="PANTHER" id="PTHR43280:SF29">
    <property type="entry name" value="ARAC-FAMILY TRANSCRIPTIONAL REGULATOR"/>
    <property type="match status" value="1"/>
</dbReference>
<evidence type="ECO:0000259" key="5">
    <source>
        <dbReference type="PROSITE" id="PS01124"/>
    </source>
</evidence>
<keyword evidence="2" id="KW-0238">DNA-binding</keyword>
<dbReference type="InterPro" id="IPR009057">
    <property type="entry name" value="Homeodomain-like_sf"/>
</dbReference>
<feature type="transmembrane region" description="Helical" evidence="4">
    <location>
        <begin position="66"/>
        <end position="86"/>
    </location>
</feature>
<dbReference type="InterPro" id="IPR018060">
    <property type="entry name" value="HTH_AraC"/>
</dbReference>
<keyword evidence="7" id="KW-1185">Reference proteome</keyword>
<dbReference type="GO" id="GO:0043565">
    <property type="term" value="F:sequence-specific DNA binding"/>
    <property type="evidence" value="ECO:0007669"/>
    <property type="project" value="InterPro"/>
</dbReference>
<dbReference type="Pfam" id="PF12833">
    <property type="entry name" value="HTH_18"/>
    <property type="match status" value="1"/>
</dbReference>
<protein>
    <submittedName>
        <fullName evidence="6">AraC family transcriptional regulator</fullName>
    </submittedName>
</protein>
<feature type="transmembrane region" description="Helical" evidence="4">
    <location>
        <begin position="102"/>
        <end position="123"/>
    </location>
</feature>
<evidence type="ECO:0000313" key="6">
    <source>
        <dbReference type="EMBL" id="PSL47170.1"/>
    </source>
</evidence>
<keyword evidence="1" id="KW-0805">Transcription regulation</keyword>
<keyword evidence="4" id="KW-0472">Membrane</keyword>
<dbReference type="PROSITE" id="PS01124">
    <property type="entry name" value="HTH_ARAC_FAMILY_2"/>
    <property type="match status" value="1"/>
</dbReference>
<dbReference type="SUPFAM" id="SSF46689">
    <property type="entry name" value="Homeodomain-like"/>
    <property type="match status" value="1"/>
</dbReference>
<sequence>MNEGKYILFFLGGLGAFNGLVISIYLLFLSRKKNLSAFFLGCLLLMLSIRIGKSVFVYFNPALPKIYLQIGLSACFLIGPALYYFVRSTLEQRTNFPRSWKLQIAALVGIILLTGILFPYAIYPRYWNHYIVYFIYAEWLLYMIATAIALRQQWAKLFVRTPGASNPEKWLLAIYAGNALIFLSFLLSLFLAPQYNIYFSSALIFSFLLYLVIFVLLYRKKTNDLFNTAPPRYTVKKISDHDAATLLNALDQLMVEKELYKNPNLTLGELAKAVNLSSHQLSQVLNDNLGKPFSSFINEYRINAACKMITANHPFSLEAIGYEVGFNSKSTFYASFKKIKGTTPLLYKERLDKSKAS</sequence>
<feature type="transmembrane region" description="Helical" evidence="4">
    <location>
        <begin position="129"/>
        <end position="150"/>
    </location>
</feature>
<dbReference type="PROSITE" id="PS00041">
    <property type="entry name" value="HTH_ARAC_FAMILY_1"/>
    <property type="match status" value="1"/>
</dbReference>
<feature type="domain" description="HTH araC/xylS-type" evidence="5">
    <location>
        <begin position="254"/>
        <end position="350"/>
    </location>
</feature>
<evidence type="ECO:0000256" key="1">
    <source>
        <dbReference type="ARBA" id="ARBA00023015"/>
    </source>
</evidence>